<reference evidence="2 3" key="1">
    <citation type="journal article" date="2013" name="BMC Genomics">
        <title>The miniature genome of a carnivorous plant Genlisea aurea contains a low number of genes and short non-coding sequences.</title>
        <authorList>
            <person name="Leushkin E.V."/>
            <person name="Sutormin R.A."/>
            <person name="Nabieva E.R."/>
            <person name="Penin A.A."/>
            <person name="Kondrashov A.S."/>
            <person name="Logacheva M.D."/>
        </authorList>
    </citation>
    <scope>NUCLEOTIDE SEQUENCE [LARGE SCALE GENOMIC DNA]</scope>
</reference>
<comment type="caution">
    <text evidence="2">The sequence shown here is derived from an EMBL/GenBank/DDBJ whole genome shotgun (WGS) entry which is preliminary data.</text>
</comment>
<keyword evidence="1" id="KW-0472">Membrane</keyword>
<evidence type="ECO:0000256" key="1">
    <source>
        <dbReference type="SAM" id="Phobius"/>
    </source>
</evidence>
<gene>
    <name evidence="2" type="ORF">M569_01825</name>
</gene>
<dbReference type="EMBL" id="AUSU01000639">
    <property type="protein sequence ID" value="EPS72931.1"/>
    <property type="molecule type" value="Genomic_DNA"/>
</dbReference>
<accession>S8D6A9</accession>
<feature type="transmembrane region" description="Helical" evidence="1">
    <location>
        <begin position="80"/>
        <end position="102"/>
    </location>
</feature>
<dbReference type="Proteomes" id="UP000015453">
    <property type="component" value="Unassembled WGS sequence"/>
</dbReference>
<organism evidence="2 3">
    <name type="scientific">Genlisea aurea</name>
    <dbReference type="NCBI Taxonomy" id="192259"/>
    <lineage>
        <taxon>Eukaryota</taxon>
        <taxon>Viridiplantae</taxon>
        <taxon>Streptophyta</taxon>
        <taxon>Embryophyta</taxon>
        <taxon>Tracheophyta</taxon>
        <taxon>Spermatophyta</taxon>
        <taxon>Magnoliopsida</taxon>
        <taxon>eudicotyledons</taxon>
        <taxon>Gunneridae</taxon>
        <taxon>Pentapetalae</taxon>
        <taxon>asterids</taxon>
        <taxon>lamiids</taxon>
        <taxon>Lamiales</taxon>
        <taxon>Lentibulariaceae</taxon>
        <taxon>Genlisea</taxon>
    </lineage>
</organism>
<keyword evidence="1" id="KW-1133">Transmembrane helix</keyword>
<evidence type="ECO:0000313" key="3">
    <source>
        <dbReference type="Proteomes" id="UP000015453"/>
    </source>
</evidence>
<evidence type="ECO:0000313" key="2">
    <source>
        <dbReference type="EMBL" id="EPS72931.1"/>
    </source>
</evidence>
<dbReference type="AlphaFoldDB" id="S8D6A9"/>
<keyword evidence="1" id="KW-0812">Transmembrane</keyword>
<protein>
    <submittedName>
        <fullName evidence="2">Uncharacterized protein</fullName>
    </submittedName>
</protein>
<proteinExistence type="predicted"/>
<name>S8D6A9_9LAMI</name>
<sequence length="167" mass="18610">MLSDAIKKLNTASEEALIQFEQLLQSFEEQHILLTKRANLWVQALRQSEVADAVTTLLDENVMELVVPRATSPLEDLEAWALWILYVIIMSCFFVFMLECVLRRLQDGSDYETTTNEEENSASSSASVMLLSNSDSESSGKEAIPIKVGVGYHCLIDVNKAAIHPST</sequence>
<keyword evidence="3" id="KW-1185">Reference proteome</keyword>